<evidence type="ECO:0000313" key="1">
    <source>
        <dbReference type="EMBL" id="CAD7262344.1"/>
    </source>
</evidence>
<name>A0A7R9AXB3_TIMSH</name>
<sequence>MNRKLLPVAWFQRSPCKKVTESISISTSFFVKCSYDSIGSEPAFAWRESGKPFRKNHPRFTRTEIRTSISPSSAVKLNTTSALANYATEAGI</sequence>
<reference evidence="1" key="1">
    <citation type="submission" date="2020-11" db="EMBL/GenBank/DDBJ databases">
        <authorList>
            <person name="Tran Van P."/>
        </authorList>
    </citation>
    <scope>NUCLEOTIDE SEQUENCE</scope>
</reference>
<protein>
    <submittedName>
        <fullName evidence="1">Uncharacterized protein</fullName>
    </submittedName>
</protein>
<accession>A0A7R9AXB3</accession>
<dbReference type="EMBL" id="OC002760">
    <property type="protein sequence ID" value="CAD7262344.1"/>
    <property type="molecule type" value="Genomic_DNA"/>
</dbReference>
<gene>
    <name evidence="1" type="ORF">TSIB3V08_LOCUS6454</name>
</gene>
<proteinExistence type="predicted"/>
<organism evidence="1">
    <name type="scientific">Timema shepardi</name>
    <name type="common">Walking stick</name>
    <dbReference type="NCBI Taxonomy" id="629360"/>
    <lineage>
        <taxon>Eukaryota</taxon>
        <taxon>Metazoa</taxon>
        <taxon>Ecdysozoa</taxon>
        <taxon>Arthropoda</taxon>
        <taxon>Hexapoda</taxon>
        <taxon>Insecta</taxon>
        <taxon>Pterygota</taxon>
        <taxon>Neoptera</taxon>
        <taxon>Polyneoptera</taxon>
        <taxon>Phasmatodea</taxon>
        <taxon>Timematodea</taxon>
        <taxon>Timematoidea</taxon>
        <taxon>Timematidae</taxon>
        <taxon>Timema</taxon>
    </lineage>
</organism>
<dbReference type="AlphaFoldDB" id="A0A7R9AXB3"/>